<feature type="transmembrane region" description="Helical" evidence="1">
    <location>
        <begin position="157"/>
        <end position="183"/>
    </location>
</feature>
<dbReference type="GO" id="GO:0080120">
    <property type="term" value="P:CAAX-box protein maturation"/>
    <property type="evidence" value="ECO:0007669"/>
    <property type="project" value="UniProtKB-ARBA"/>
</dbReference>
<keyword evidence="1" id="KW-0472">Membrane</keyword>
<comment type="caution">
    <text evidence="3">The sequence shown here is derived from an EMBL/GenBank/DDBJ whole genome shotgun (WGS) entry which is preliminary data.</text>
</comment>
<dbReference type="GO" id="GO:0008237">
    <property type="term" value="F:metallopeptidase activity"/>
    <property type="evidence" value="ECO:0007669"/>
    <property type="project" value="UniProtKB-KW"/>
</dbReference>
<protein>
    <submittedName>
        <fullName evidence="3">CPBP family intramembrane metalloprotease domain-containing protein</fullName>
    </submittedName>
</protein>
<feature type="transmembrane region" description="Helical" evidence="1">
    <location>
        <begin position="190"/>
        <end position="209"/>
    </location>
</feature>
<keyword evidence="3" id="KW-0645">Protease</keyword>
<dbReference type="EMBL" id="NMVI01000027">
    <property type="protein sequence ID" value="OYN84745.1"/>
    <property type="molecule type" value="Genomic_DNA"/>
</dbReference>
<evidence type="ECO:0000259" key="2">
    <source>
        <dbReference type="Pfam" id="PF02517"/>
    </source>
</evidence>
<keyword evidence="1" id="KW-1133">Transmembrane helix</keyword>
<dbReference type="Pfam" id="PF02517">
    <property type="entry name" value="Rce1-like"/>
    <property type="match status" value="1"/>
</dbReference>
<reference evidence="3 4" key="1">
    <citation type="submission" date="2017-07" db="EMBL/GenBank/DDBJ databases">
        <title>Draft whole genome sequences of clinical Proprionibacteriaceae strains.</title>
        <authorList>
            <person name="Bernier A.-M."/>
            <person name="Bernard K."/>
            <person name="Domingo M.-C."/>
        </authorList>
    </citation>
    <scope>NUCLEOTIDE SEQUENCE [LARGE SCALE GENOMIC DNA]</scope>
    <source>
        <strain evidence="3 4">NML 160184</strain>
    </source>
</reference>
<name>A0A255E5F9_9ACTN</name>
<evidence type="ECO:0000256" key="1">
    <source>
        <dbReference type="SAM" id="Phobius"/>
    </source>
</evidence>
<dbReference type="GO" id="GO:0006508">
    <property type="term" value="P:proteolysis"/>
    <property type="evidence" value="ECO:0007669"/>
    <property type="project" value="UniProtKB-KW"/>
</dbReference>
<proteinExistence type="predicted"/>
<keyword evidence="3" id="KW-0482">Metalloprotease</keyword>
<feature type="transmembrane region" description="Helical" evidence="1">
    <location>
        <begin position="74"/>
        <end position="96"/>
    </location>
</feature>
<dbReference type="AlphaFoldDB" id="A0A255E5F9"/>
<evidence type="ECO:0000313" key="4">
    <source>
        <dbReference type="Proteomes" id="UP000216533"/>
    </source>
</evidence>
<dbReference type="GO" id="GO:0004175">
    <property type="term" value="F:endopeptidase activity"/>
    <property type="evidence" value="ECO:0007669"/>
    <property type="project" value="UniProtKB-ARBA"/>
</dbReference>
<accession>A0A255E5F9</accession>
<keyword evidence="3" id="KW-0378">Hydrolase</keyword>
<feature type="transmembrane region" description="Helical" evidence="1">
    <location>
        <begin position="239"/>
        <end position="259"/>
    </location>
</feature>
<organism evidence="3 4">
    <name type="scientific">Parenemella sanctibonifatiensis</name>
    <dbReference type="NCBI Taxonomy" id="2016505"/>
    <lineage>
        <taxon>Bacteria</taxon>
        <taxon>Bacillati</taxon>
        <taxon>Actinomycetota</taxon>
        <taxon>Actinomycetes</taxon>
        <taxon>Propionibacteriales</taxon>
        <taxon>Propionibacteriaceae</taxon>
        <taxon>Parenemella</taxon>
    </lineage>
</organism>
<dbReference type="InterPro" id="IPR003675">
    <property type="entry name" value="Rce1/LyrA-like_dom"/>
</dbReference>
<feature type="transmembrane region" description="Helical" evidence="1">
    <location>
        <begin position="21"/>
        <end position="42"/>
    </location>
</feature>
<gene>
    <name evidence="3" type="ORF">CGZ92_12560</name>
</gene>
<dbReference type="Proteomes" id="UP000216533">
    <property type="component" value="Unassembled WGS sequence"/>
</dbReference>
<feature type="domain" description="CAAX prenyl protease 2/Lysostaphin resistance protein A-like" evidence="2">
    <location>
        <begin position="156"/>
        <end position="247"/>
    </location>
</feature>
<feature type="transmembrane region" description="Helical" evidence="1">
    <location>
        <begin position="215"/>
        <end position="232"/>
    </location>
</feature>
<sequence>MGRIFGTDWVTPVNPDHRRGLTIEVVLVLAVSLGHSAVRSILNFIRSATNPEPISQQTTRLNVAVTPDRPWLDILYQLEGIVFGLAPAALALFLLYRRGAIPTPSIGFNLKRPGFDLGWGTGMLVLVGVPGLAVYLAARAMGLNLAVAASNLADEWWNIPIMILSALQAGILEEVVVLGYVCIRLRQVGHGWWLVLAVSALLRASYHLYQGPGGFVGNLLMGALFVVLFARWRRVGPMVVVHTWLDIVAFVGYALQAGVVDWL</sequence>
<keyword evidence="1" id="KW-0812">Transmembrane</keyword>
<feature type="transmembrane region" description="Helical" evidence="1">
    <location>
        <begin position="117"/>
        <end position="137"/>
    </location>
</feature>
<evidence type="ECO:0000313" key="3">
    <source>
        <dbReference type="EMBL" id="OYN84745.1"/>
    </source>
</evidence>